<accession>A0A386ZGS1</accession>
<keyword evidence="3" id="KW-1185">Reference proteome</keyword>
<organism evidence="2 3">
    <name type="scientific">Nocardia yunnanensis</name>
    <dbReference type="NCBI Taxonomy" id="2382165"/>
    <lineage>
        <taxon>Bacteria</taxon>
        <taxon>Bacillati</taxon>
        <taxon>Actinomycetota</taxon>
        <taxon>Actinomycetes</taxon>
        <taxon>Mycobacteriales</taxon>
        <taxon>Nocardiaceae</taxon>
        <taxon>Nocardia</taxon>
    </lineage>
</organism>
<dbReference type="EMBL" id="CP032568">
    <property type="protein sequence ID" value="AYF76748.1"/>
    <property type="molecule type" value="Genomic_DNA"/>
</dbReference>
<name>A0A386ZGS1_9NOCA</name>
<feature type="domain" description="DUF5753" evidence="1">
    <location>
        <begin position="56"/>
        <end position="225"/>
    </location>
</feature>
<evidence type="ECO:0000313" key="2">
    <source>
        <dbReference type="EMBL" id="AYF76748.1"/>
    </source>
</evidence>
<gene>
    <name evidence="2" type="ORF">D7D52_26340</name>
</gene>
<reference evidence="2 3" key="1">
    <citation type="submission" date="2018-09" db="EMBL/GenBank/DDBJ databases">
        <title>Nocardia yunnanensis sp. nov., an actinomycete isolated from a soil sample.</title>
        <authorList>
            <person name="Zhang J."/>
        </authorList>
    </citation>
    <scope>NUCLEOTIDE SEQUENCE [LARGE SCALE GENOMIC DNA]</scope>
    <source>
        <strain evidence="2 3">CFHS0054</strain>
    </source>
</reference>
<dbReference type="OrthoDB" id="4285266at2"/>
<protein>
    <submittedName>
        <fullName evidence="2">Transcriptional regulator</fullName>
    </submittedName>
</protein>
<sequence length="232" mass="25627">MPARFESLVPVLLTLIEAAGGAAEVPRRLSDLGAWHRLWKAARGEVDSSRVGCLPEATATLIRAFECLLIPELLQTEDYARAVVTLGYWTRSERLRRVELHRRCRDILAPRGGPTVWAVLDEAVLRRPVGGAQVLRAQLEHLVEMSSWPNVVIQVLPFGASGHTPVGTSFTLLRFAGRALPDIVYLHQLNGTAYLNRPAELDLYRRAMDCLATQADSQDRSRARLMAAAAGL</sequence>
<evidence type="ECO:0000313" key="3">
    <source>
        <dbReference type="Proteomes" id="UP000267164"/>
    </source>
</evidence>
<evidence type="ECO:0000259" key="1">
    <source>
        <dbReference type="Pfam" id="PF19054"/>
    </source>
</evidence>
<proteinExistence type="predicted"/>
<dbReference type="Proteomes" id="UP000267164">
    <property type="component" value="Chromosome"/>
</dbReference>
<dbReference type="AlphaFoldDB" id="A0A386ZGS1"/>
<dbReference type="Pfam" id="PF19054">
    <property type="entry name" value="DUF5753"/>
    <property type="match status" value="1"/>
</dbReference>
<dbReference type="KEGG" id="nyu:D7D52_26340"/>
<dbReference type="InterPro" id="IPR043917">
    <property type="entry name" value="DUF5753"/>
</dbReference>